<feature type="region of interest" description="Disordered" evidence="1">
    <location>
        <begin position="303"/>
        <end position="332"/>
    </location>
</feature>
<dbReference type="Proteomes" id="UP001310387">
    <property type="component" value="Unassembled WGS sequence"/>
</dbReference>
<keyword evidence="3" id="KW-0378">Hydrolase</keyword>
<sequence>MSGADLLRETAAQDIALHTVQVLRGDELAVDVACTPVTVDTPRRMYSVAKTVTGLAVGLLAAEDRVDLDDPVLRHFPEMAPVHPWVEATTLRDVLAMRGPHRATTYQRSAGPWVESYFRVPPTHRPGTVFTYDTSGSHVLAALVERTAGTSLVEYLRPRLLDPLGVSGAFRFLTDPQGVAQGGSGLVCTAADLLRLARLLRDGGTHAGTELLPPELVRQATAWHTDTTVQPWGDRLRGGYGLQLWLPRGGGALMFGMGGQLALADPARDLAMVVTADSQACPGGDRWLIDRLLGSLDDLEPPKTGPLSWPAPRHEDGHARPVTGSWELEPPEAPPVRLELDVDAAGGRLRWVTATADTELSLRCDGLVTSGPQHPARTGLSTVTAGWSAPGTLGVRLAVVGDEVATVALRVVVADDGTPTVQSQGFGEAVDPSWTVVATGRPVPDQPRWR</sequence>
<dbReference type="InterPro" id="IPR050789">
    <property type="entry name" value="Diverse_Enzym_Activities"/>
</dbReference>
<dbReference type="GO" id="GO:0016787">
    <property type="term" value="F:hydrolase activity"/>
    <property type="evidence" value="ECO:0007669"/>
    <property type="project" value="UniProtKB-KW"/>
</dbReference>
<proteinExistence type="predicted"/>
<dbReference type="EMBL" id="JBAGLP010000110">
    <property type="protein sequence ID" value="MEG3614360.1"/>
    <property type="molecule type" value="Genomic_DNA"/>
</dbReference>
<evidence type="ECO:0000259" key="2">
    <source>
        <dbReference type="Pfam" id="PF00144"/>
    </source>
</evidence>
<gene>
    <name evidence="3" type="ORF">V5O49_04395</name>
</gene>
<dbReference type="InterPro" id="IPR012338">
    <property type="entry name" value="Beta-lactam/transpept-like"/>
</dbReference>
<evidence type="ECO:0000313" key="4">
    <source>
        <dbReference type="Proteomes" id="UP001310387"/>
    </source>
</evidence>
<protein>
    <submittedName>
        <fullName evidence="3">Serine hydrolase domain-containing protein</fullName>
        <ecNumber evidence="3">3.1.1.103</ecNumber>
    </submittedName>
</protein>
<dbReference type="InterPro" id="IPR001466">
    <property type="entry name" value="Beta-lactam-related"/>
</dbReference>
<dbReference type="Pfam" id="PF00144">
    <property type="entry name" value="Beta-lactamase"/>
    <property type="match status" value="1"/>
</dbReference>
<name>A0ABU7Z509_9MICO</name>
<dbReference type="SUPFAM" id="SSF56601">
    <property type="entry name" value="beta-lactamase/transpeptidase-like"/>
    <property type="match status" value="1"/>
</dbReference>
<dbReference type="PANTHER" id="PTHR43283:SF7">
    <property type="entry name" value="BETA-LACTAMASE-RELATED DOMAIN-CONTAINING PROTEIN"/>
    <property type="match status" value="1"/>
</dbReference>
<dbReference type="PANTHER" id="PTHR43283">
    <property type="entry name" value="BETA-LACTAMASE-RELATED"/>
    <property type="match status" value="1"/>
</dbReference>
<evidence type="ECO:0000256" key="1">
    <source>
        <dbReference type="SAM" id="MobiDB-lite"/>
    </source>
</evidence>
<accession>A0ABU7Z509</accession>
<dbReference type="RefSeq" id="WP_332901164.1">
    <property type="nucleotide sequence ID" value="NZ_JBAGLP010000110.1"/>
</dbReference>
<reference evidence="3" key="1">
    <citation type="journal article" date="2024" name="Antonie Van Leeuwenhoek">
        <title>Isoptericola haloaureus sp. nov., a dimorphic actinobacterium isolated from mangrove sediments of southeast India, implicating biosaline agricultural significance through nitrogen fixation and salt tolerance genes.</title>
        <authorList>
            <person name="Prathaban M."/>
            <person name="Prathiviraj R."/>
            <person name="Ravichandran M."/>
            <person name="Natarajan S.D."/>
            <person name="Sobanaa M."/>
            <person name="Hari Krishna Kumar S."/>
            <person name="Chandrasekar V."/>
            <person name="Selvin J."/>
        </authorList>
    </citation>
    <scope>NUCLEOTIDE SEQUENCE</scope>
    <source>
        <strain evidence="3">MP1014</strain>
    </source>
</reference>
<feature type="domain" description="Beta-lactamase-related" evidence="2">
    <location>
        <begin position="20"/>
        <end position="278"/>
    </location>
</feature>
<dbReference type="Gene3D" id="3.40.710.10">
    <property type="entry name" value="DD-peptidase/beta-lactamase superfamily"/>
    <property type="match status" value="1"/>
</dbReference>
<comment type="caution">
    <text evidence="3">The sequence shown here is derived from an EMBL/GenBank/DDBJ whole genome shotgun (WGS) entry which is preliminary data.</text>
</comment>
<reference evidence="3" key="2">
    <citation type="submission" date="2024-02" db="EMBL/GenBank/DDBJ databases">
        <authorList>
            <person name="Prathaban M."/>
            <person name="Mythili R."/>
            <person name="Sharmila Devi N."/>
            <person name="Sobanaa M."/>
            <person name="Prathiviraj R."/>
            <person name="Selvin J."/>
        </authorList>
    </citation>
    <scope>NUCLEOTIDE SEQUENCE</scope>
    <source>
        <strain evidence="3">MP1014</strain>
    </source>
</reference>
<dbReference type="EC" id="3.1.1.103" evidence="3"/>
<keyword evidence="4" id="KW-1185">Reference proteome</keyword>
<evidence type="ECO:0000313" key="3">
    <source>
        <dbReference type="EMBL" id="MEG3614360.1"/>
    </source>
</evidence>
<organism evidence="3 4">
    <name type="scientific">Isoptericola haloaureus</name>
    <dbReference type="NCBI Taxonomy" id="1542902"/>
    <lineage>
        <taxon>Bacteria</taxon>
        <taxon>Bacillati</taxon>
        <taxon>Actinomycetota</taxon>
        <taxon>Actinomycetes</taxon>
        <taxon>Micrococcales</taxon>
        <taxon>Promicromonosporaceae</taxon>
        <taxon>Isoptericola</taxon>
    </lineage>
</organism>